<keyword evidence="5" id="KW-0132">Cell division</keyword>
<dbReference type="SUPFAM" id="SSF57552">
    <property type="entry name" value="Blood coagulation inhibitor (disintegrin)"/>
    <property type="match status" value="1"/>
</dbReference>
<evidence type="ECO:0000256" key="12">
    <source>
        <dbReference type="ARBA" id="ARBA00074021"/>
    </source>
</evidence>
<feature type="binding site" evidence="13">
    <location>
        <position position="1814"/>
    </location>
    <ligand>
        <name>Zn(2+)</name>
        <dbReference type="ChEBI" id="CHEBI:29105"/>
        <note>catalytic</note>
    </ligand>
</feature>
<dbReference type="Proteomes" id="UP000009131">
    <property type="component" value="Unassembled WGS sequence"/>
</dbReference>
<evidence type="ECO:0000256" key="16">
    <source>
        <dbReference type="SAM" id="Phobius"/>
    </source>
</evidence>
<dbReference type="Gene3D" id="3.40.50.300">
    <property type="entry name" value="P-loop containing nucleotide triphosphate hydrolases"/>
    <property type="match status" value="2"/>
</dbReference>
<keyword evidence="8" id="KW-1015">Disulfide bond</keyword>
<feature type="region of interest" description="Disordered" evidence="15">
    <location>
        <begin position="2106"/>
        <end position="2195"/>
    </location>
</feature>
<evidence type="ECO:0000259" key="17">
    <source>
        <dbReference type="PROSITE" id="PS50214"/>
    </source>
</evidence>
<keyword evidence="9" id="KW-0539">Nucleus</keyword>
<keyword evidence="13" id="KW-0862">Zinc</keyword>
<accession>G7EAL5</accession>
<dbReference type="Gene3D" id="3.40.390.10">
    <property type="entry name" value="Collagenase (Catalytic Domain)"/>
    <property type="match status" value="1"/>
</dbReference>
<feature type="coiled-coil region" evidence="14">
    <location>
        <begin position="343"/>
        <end position="370"/>
    </location>
</feature>
<dbReference type="STRING" id="764103.G7EAL5"/>
<dbReference type="HOGENOM" id="CLU_231276_0_0_1"/>
<feature type="transmembrane region" description="Helical" evidence="16">
    <location>
        <begin position="2070"/>
        <end position="2092"/>
    </location>
</feature>
<dbReference type="InterPro" id="IPR003395">
    <property type="entry name" value="RecF/RecN/SMC_N"/>
</dbReference>
<dbReference type="SMART" id="SM00968">
    <property type="entry name" value="SMC_hinge"/>
    <property type="match status" value="1"/>
</dbReference>
<feature type="binding site" evidence="13">
    <location>
        <position position="1804"/>
    </location>
    <ligand>
        <name>Zn(2+)</name>
        <dbReference type="ChEBI" id="CHEBI:29105"/>
        <note>catalytic</note>
    </ligand>
</feature>
<dbReference type="Pfam" id="PF06470">
    <property type="entry name" value="SMC_hinge"/>
    <property type="match status" value="1"/>
</dbReference>
<feature type="region of interest" description="Disordered" evidence="15">
    <location>
        <begin position="27"/>
        <end position="79"/>
    </location>
</feature>
<keyword evidence="4" id="KW-0158">Chromosome</keyword>
<evidence type="ECO:0000259" key="18">
    <source>
        <dbReference type="PROSITE" id="PS50215"/>
    </source>
</evidence>
<dbReference type="CDD" id="cd04271">
    <property type="entry name" value="ZnMc_ADAM_fungal"/>
    <property type="match status" value="1"/>
</dbReference>
<keyword evidence="20" id="KW-1185">Reference proteome</keyword>
<dbReference type="eggNOG" id="KOG0018">
    <property type="taxonomic scope" value="Eukaryota"/>
</dbReference>
<feature type="compositionally biased region" description="Polar residues" evidence="15">
    <location>
        <begin position="2186"/>
        <end position="2195"/>
    </location>
</feature>
<comment type="caution">
    <text evidence="13">Lacks conserved residue(s) required for the propagation of feature annotation.</text>
</comment>
<comment type="caution">
    <text evidence="19">The sequence shown here is derived from an EMBL/GenBank/DDBJ whole genome shotgun (WGS) entry which is preliminary data.</text>
</comment>
<keyword evidence="10" id="KW-0131">Cell cycle</keyword>
<comment type="subcellular location">
    <subcellularLocation>
        <location evidence="2">Chromosome</location>
    </subcellularLocation>
    <subcellularLocation>
        <location evidence="1">Nucleus</location>
    </subcellularLocation>
</comment>
<dbReference type="GO" id="GO:0005634">
    <property type="term" value="C:nucleus"/>
    <property type="evidence" value="ECO:0007669"/>
    <property type="project" value="UniProtKB-SubCell"/>
</dbReference>
<evidence type="ECO:0000256" key="6">
    <source>
        <dbReference type="ARBA" id="ARBA00022776"/>
    </source>
</evidence>
<evidence type="ECO:0000256" key="1">
    <source>
        <dbReference type="ARBA" id="ARBA00004123"/>
    </source>
</evidence>
<keyword evidence="16" id="KW-0812">Transmembrane</keyword>
<evidence type="ECO:0000256" key="10">
    <source>
        <dbReference type="ARBA" id="ARBA00023306"/>
    </source>
</evidence>
<evidence type="ECO:0000256" key="3">
    <source>
        <dbReference type="ARBA" id="ARBA00005597"/>
    </source>
</evidence>
<dbReference type="GO" id="GO:0016887">
    <property type="term" value="F:ATP hydrolysis activity"/>
    <property type="evidence" value="ECO:0007669"/>
    <property type="project" value="InterPro"/>
</dbReference>
<evidence type="ECO:0000256" key="15">
    <source>
        <dbReference type="SAM" id="MobiDB-lite"/>
    </source>
</evidence>
<dbReference type="FunFam" id="4.10.70.10:FF:000003">
    <property type="entry name" value="Disintegrin and metalloproteinase domain-containing protein 17"/>
    <property type="match status" value="1"/>
</dbReference>
<dbReference type="InterPro" id="IPR024079">
    <property type="entry name" value="MetalloPept_cat_dom_sf"/>
</dbReference>
<evidence type="ECO:0000256" key="4">
    <source>
        <dbReference type="ARBA" id="ARBA00022454"/>
    </source>
</evidence>
<dbReference type="PANTHER" id="PTHR18937:SF12">
    <property type="entry name" value="STRUCTURAL MAINTENANCE OF CHROMOSOMES PROTEIN"/>
    <property type="match status" value="1"/>
</dbReference>
<dbReference type="SUPFAM" id="SSF75553">
    <property type="entry name" value="Smc hinge domain"/>
    <property type="match status" value="1"/>
</dbReference>
<dbReference type="GO" id="GO:0005524">
    <property type="term" value="F:ATP binding"/>
    <property type="evidence" value="ECO:0007669"/>
    <property type="project" value="InterPro"/>
</dbReference>
<reference evidence="19 20" key="2">
    <citation type="journal article" date="2012" name="Open Biol.">
        <title>Characteristics of nucleosomes and linker DNA regions on the genome of the basidiomycete Mixia osmundae revealed by mono- and dinucleosome mapping.</title>
        <authorList>
            <person name="Nishida H."/>
            <person name="Kondo S."/>
            <person name="Matsumoto T."/>
            <person name="Suzuki Y."/>
            <person name="Yoshikawa H."/>
            <person name="Taylor T.D."/>
            <person name="Sugiyama J."/>
        </authorList>
    </citation>
    <scope>NUCLEOTIDE SEQUENCE [LARGE SCALE GENOMIC DNA]</scope>
    <source>
        <strain evidence="20">CBS 9802 / IAM 14324 / JCM 22182 / KY 12970</strain>
    </source>
</reference>
<proteinExistence type="inferred from homology"/>
<sequence length="2195" mass="240080">MDAISFVLGIRSAQLRSKSLADLIYRKGAESDGSASPSKRKRVRPPRNPDVPGSSEDEGDQDGMHVDDPDADGPEESGEDLTLAKDAWVMAVYRDSAGKEHLFKRTVTASGQSAYYHNDRKMTYDRYNALLESQSILVKARNFLVFQGDVEAVASQSPAELARLVDQISGSLDLKSDYDEAKDAYAKATTASTANFSKQRSYRTEIKHFRDMRADAERFAALKAERAQKIQHEIVYRLYHLTKDIDALSVGIDKMQASLPAKQRDSTEKDALLKSRRKELSAASKDAVKVEKQIKRREAEYEERKPDMLALETQIDHAVRKLAKAQSISEQVDKDRVARATTLASLHRDLDIVRAAAQQHEEEQRRLSSRQGFSLSQADLSDYQILKSEATTRAVAERQQAANVSRDLKVQSDRIQALEDKLQQARYKDGKLEADAAVLQASFAQVVSRLAHLQSAISKKKSEIGAVQADRARLTQLEAECNEKLAEKYKALMLATAAEKESQREARLKETLSSLRRIYPGVRGRLVDLCKPTETKYKLAISTVLGRNLDSVIVDSEKTAMECIEYMRNQRAGQATFIPLDTIQAQPISEKYKALTQGALLAIDLIVFDPSITPALLHACGSALVCDTSAVAKHVVYDLKEKVKVITLDGTIYHKSGLITGGQDGTESARSWDAQSTDRLRREEEALRAQLIELRRMKPRTEADDRVLTEITRLEAELAATKDEQTAIEARLRDIGSERLHLRESMQRLQTSLSNTIDVKTSLDERLASMTQVIDREEDTIFAAFCARIGIANIREYEGQQVELARHIKESRLRYDTQIARLVHQTTFDAQQLQGLEDRLAVLKGTADAQRRAIADITAQKELLSSDFEKIEAEIGALRESAVTEQGALAQKQADVDDAKAASSKAAAALEELLRSIASKENARIKAGADRFGLFRRCRLEDIDLPLEEGRLDDVPLDEVAQDDDGSPAATRVQTYGLLVDYVELEEAEREEFSANYAAEMLAQIAALDGDIERSAPNVRAIDRLDDVEAKLAASDRDFDKARKQAKQAGDAFNKIRKHRSELFNRAFNHISERIDSVYKDLTRGKNSPIGGTAYLSLEDGDEPYLSGIKYHAMPPMKRFRDMDHLSGGEKTMAALALLFAIHSYRPSPFFVLDEVDAALDNTNVSRIAEYVRSRASESFQFLVISLKAPFYEKAAGLVGIWRDVENSTSRTLTLDLTQLSLAEESNPRQSDRAQTASMVPSRITTTVRPGLAPVDVQQAKHRRSRASLLSPRAAYLSSPSSAMHRMICLCLCLALSTLAGANSVRPASFTHVHRLEHLGTSIVRLHDLQSPRVHFANDLFLGQDEVFASPAIVKYGKRNVIRRRIDVEHDSHATLLTRRGLLDRENEIKQVRHDDHAVLLSLALPASDASDADDHFWIGLRPSADLLHPTARIHYHSQGARRTEPLLASHIKAFQGHVFTSSVNAEAFLAGVISDEATNTDLARLTLSDQPGEGWQGIFWKQGELHQLITSKHYQRTKYHDDPMPVGDDEDYAMHSLILRDRDQLRATAASTCGHDSQAYNVAPDHEVYLGSQQLDWERRHSQAFPFETFSAASAREASAMLDGIVHQPRLDRRQSGGDVAGGLNLSTNFIDVINSTVGCPTERRVVFMGLAADCTYTQNQASQEATRTTLLTVLNSANALYASTFNVALGAIELDVQDAQCPTTATSDAPWNLGCSSSGSGLALDDRLSVFSQWRGDKGDSDGAGLWHLLTNCSSGSEVGVAWLGQLCSTTASANGGSAASGIVSGTGVTASVRSEWQVMAHEIGHNFGAIHDCASGCSLSGSCCPLSTSLCDADADFIMSPVSTKTVSNFSPCSLGNVCSLLGSRLNTSCLATPGERTLISLQQCGNGIVEPGEDCDPGSNRTSACCNPQTCRFTPGSVCDPTTSACCTSSCQLASAGTVCRAALSDQCDIAETCTGNSSTCPVDTFESNGKSCGSNNLACADGICTSRDLQCQQQGGSLNLTGACSVRTDRTCSLACTSSDTSGCIILDSTFVDGTPCGYGGTCQDGDCQRGSLSATISTWYSQNLAIAIPVTVVIALLAVAILLWLLRCCFGRKTRRRTPASAAYTNGSSRRSTGRRRAKGESRTSTTAIGPPNMSTYMAPPARDSTDSRQPFAPPSTVPPSYQSSVRAPAGYRSYHHGTESGQQSYHAR</sequence>
<feature type="compositionally biased region" description="Polar residues" evidence="15">
    <location>
        <begin position="2129"/>
        <end position="2142"/>
    </location>
</feature>
<keyword evidence="16" id="KW-0472">Membrane</keyword>
<keyword evidence="13" id="KW-0479">Metal-binding</keyword>
<comment type="function">
    <text evidence="11">Probable zinc protease.</text>
</comment>
<dbReference type="SMART" id="SM00050">
    <property type="entry name" value="DISIN"/>
    <property type="match status" value="1"/>
</dbReference>
<dbReference type="Gene3D" id="3.30.70.1620">
    <property type="match status" value="1"/>
</dbReference>
<dbReference type="GO" id="GO:0046872">
    <property type="term" value="F:metal ion binding"/>
    <property type="evidence" value="ECO:0007669"/>
    <property type="project" value="UniProtKB-KW"/>
</dbReference>
<dbReference type="SUPFAM" id="SSF55486">
    <property type="entry name" value="Metalloproteases ('zincins'), catalytic domain"/>
    <property type="match status" value="1"/>
</dbReference>
<dbReference type="CDD" id="cd03275">
    <property type="entry name" value="ABC_SMC1_euk"/>
    <property type="match status" value="1"/>
</dbReference>
<dbReference type="eggNOG" id="KOG3607">
    <property type="taxonomic scope" value="Eukaryota"/>
</dbReference>
<dbReference type="InterPro" id="IPR027417">
    <property type="entry name" value="P-loop_NTPase"/>
</dbReference>
<feature type="active site" evidence="13">
    <location>
        <position position="1805"/>
    </location>
</feature>
<dbReference type="GO" id="GO:0008278">
    <property type="term" value="C:cohesin complex"/>
    <property type="evidence" value="ECO:0007669"/>
    <property type="project" value="InterPro"/>
</dbReference>
<evidence type="ECO:0000256" key="7">
    <source>
        <dbReference type="ARBA" id="ARBA00023054"/>
    </source>
</evidence>
<evidence type="ECO:0000256" key="5">
    <source>
        <dbReference type="ARBA" id="ARBA00022618"/>
    </source>
</evidence>
<feature type="coiled-coil region" evidence="14">
    <location>
        <begin position="833"/>
        <end position="874"/>
    </location>
</feature>
<protein>
    <recommendedName>
        <fullName evidence="12">Disintegrin and metalloproteinase domain-containing protein B</fullName>
    </recommendedName>
</protein>
<feature type="domain" description="Disintegrin" evidence="17">
    <location>
        <begin position="1885"/>
        <end position="1973"/>
    </location>
</feature>
<feature type="coiled-coil region" evidence="14">
    <location>
        <begin position="677"/>
        <end position="731"/>
    </location>
</feature>
<dbReference type="GO" id="GO:0004222">
    <property type="term" value="F:metalloendopeptidase activity"/>
    <property type="evidence" value="ECO:0007669"/>
    <property type="project" value="InterPro"/>
</dbReference>
<dbReference type="FunCoup" id="G7EAL5">
    <property type="interactions" value="500"/>
</dbReference>
<name>G7EAL5_MIXOS</name>
<dbReference type="GO" id="GO:0007062">
    <property type="term" value="P:sister chromatid cohesion"/>
    <property type="evidence" value="ECO:0007669"/>
    <property type="project" value="InterPro"/>
</dbReference>
<keyword evidence="16" id="KW-1133">Transmembrane helix</keyword>
<evidence type="ECO:0000256" key="9">
    <source>
        <dbReference type="ARBA" id="ARBA00023242"/>
    </source>
</evidence>
<keyword evidence="6" id="KW-0498">Mitosis</keyword>
<dbReference type="InterPro" id="IPR034028">
    <property type="entry name" value="ZnMc_ADAM_fungal"/>
</dbReference>
<dbReference type="InterPro" id="IPR001590">
    <property type="entry name" value="Peptidase_M12B"/>
</dbReference>
<dbReference type="PROSITE" id="PS50214">
    <property type="entry name" value="DISINTEGRIN_2"/>
    <property type="match status" value="1"/>
</dbReference>
<feature type="binding site" evidence="13">
    <location>
        <position position="1808"/>
    </location>
    <ligand>
        <name>Zn(2+)</name>
        <dbReference type="ChEBI" id="CHEBI:29105"/>
        <note>catalytic</note>
    </ligand>
</feature>
<comment type="similarity">
    <text evidence="3">Belongs to the SMC family. SMC1 subfamily.</text>
</comment>
<dbReference type="PROSITE" id="PS50215">
    <property type="entry name" value="ADAM_MEPRO"/>
    <property type="match status" value="1"/>
</dbReference>
<dbReference type="Gene3D" id="1.20.1060.20">
    <property type="match status" value="1"/>
</dbReference>
<evidence type="ECO:0000313" key="19">
    <source>
        <dbReference type="EMBL" id="GAA99875.1"/>
    </source>
</evidence>
<keyword evidence="7 14" id="KW-0175">Coiled coil</keyword>
<dbReference type="InterPro" id="IPR001762">
    <property type="entry name" value="Disintegrin_dom"/>
</dbReference>
<evidence type="ECO:0000256" key="11">
    <source>
        <dbReference type="ARBA" id="ARBA00056552"/>
    </source>
</evidence>
<evidence type="ECO:0000256" key="8">
    <source>
        <dbReference type="ARBA" id="ARBA00023157"/>
    </source>
</evidence>
<dbReference type="InterPro" id="IPR028468">
    <property type="entry name" value="Smc1_ABC"/>
</dbReference>
<dbReference type="OrthoDB" id="5575062at2759"/>
<dbReference type="InterPro" id="IPR036436">
    <property type="entry name" value="Disintegrin_dom_sf"/>
</dbReference>
<dbReference type="GO" id="GO:0051301">
    <property type="term" value="P:cell division"/>
    <property type="evidence" value="ECO:0007669"/>
    <property type="project" value="UniProtKB-KW"/>
</dbReference>
<dbReference type="Pfam" id="PF00200">
    <property type="entry name" value="Disintegrin"/>
    <property type="match status" value="1"/>
</dbReference>
<evidence type="ECO:0000313" key="20">
    <source>
        <dbReference type="Proteomes" id="UP000009131"/>
    </source>
</evidence>
<dbReference type="GO" id="GO:0003677">
    <property type="term" value="F:DNA binding"/>
    <property type="evidence" value="ECO:0007669"/>
    <property type="project" value="TreeGrafter"/>
</dbReference>
<dbReference type="InParanoid" id="G7EAL5"/>
<evidence type="ECO:0000256" key="13">
    <source>
        <dbReference type="PROSITE-ProRule" id="PRU00276"/>
    </source>
</evidence>
<dbReference type="Pfam" id="PF13583">
    <property type="entry name" value="Reprolysin_4"/>
    <property type="match status" value="1"/>
</dbReference>
<dbReference type="Gene3D" id="4.10.70.10">
    <property type="entry name" value="Disintegrin domain"/>
    <property type="match status" value="1"/>
</dbReference>
<gene>
    <name evidence="19" type="primary">Mo06578</name>
    <name evidence="19" type="ORF">E5Q_06578</name>
</gene>
<dbReference type="SUPFAM" id="SSF52540">
    <property type="entry name" value="P-loop containing nucleoside triphosphate hydrolases"/>
    <property type="match status" value="2"/>
</dbReference>
<reference evidence="19 20" key="1">
    <citation type="journal article" date="2011" name="J. Gen. Appl. Microbiol.">
        <title>Draft genome sequencing of the enigmatic basidiomycete Mixia osmundae.</title>
        <authorList>
            <person name="Nishida H."/>
            <person name="Nagatsuka Y."/>
            <person name="Sugiyama J."/>
        </authorList>
    </citation>
    <scope>NUCLEOTIDE SEQUENCE [LARGE SCALE GENOMIC DNA]</scope>
    <source>
        <strain evidence="20">CBS 9802 / IAM 14324 / JCM 22182 / KY 12970</strain>
    </source>
</reference>
<feature type="coiled-coil region" evidence="14">
    <location>
        <begin position="401"/>
        <end position="435"/>
    </location>
</feature>
<dbReference type="InterPro" id="IPR010935">
    <property type="entry name" value="SMC_hinge"/>
</dbReference>
<evidence type="ECO:0000256" key="14">
    <source>
        <dbReference type="SAM" id="Coils"/>
    </source>
</evidence>
<evidence type="ECO:0000256" key="2">
    <source>
        <dbReference type="ARBA" id="ARBA00004286"/>
    </source>
</evidence>
<dbReference type="PANTHER" id="PTHR18937">
    <property type="entry name" value="STRUCTURAL MAINTENANCE OF CHROMOSOMES SMC FAMILY MEMBER"/>
    <property type="match status" value="1"/>
</dbReference>
<dbReference type="GO" id="GO:0006508">
    <property type="term" value="P:proteolysis"/>
    <property type="evidence" value="ECO:0007669"/>
    <property type="project" value="InterPro"/>
</dbReference>
<feature type="domain" description="Peptidase M12B" evidence="18">
    <location>
        <begin position="1646"/>
        <end position="1877"/>
    </location>
</feature>
<dbReference type="EMBL" id="BABT02000241">
    <property type="protein sequence ID" value="GAA99875.1"/>
    <property type="molecule type" value="Genomic_DNA"/>
</dbReference>
<dbReference type="InterPro" id="IPR036277">
    <property type="entry name" value="SMC_hinge_sf"/>
</dbReference>
<dbReference type="Pfam" id="PF02463">
    <property type="entry name" value="SMC_N"/>
    <property type="match status" value="1"/>
</dbReference>
<organism evidence="19 20">
    <name type="scientific">Mixia osmundae (strain CBS 9802 / IAM 14324 / JCM 22182 / KY 12970)</name>
    <dbReference type="NCBI Taxonomy" id="764103"/>
    <lineage>
        <taxon>Eukaryota</taxon>
        <taxon>Fungi</taxon>
        <taxon>Dikarya</taxon>
        <taxon>Basidiomycota</taxon>
        <taxon>Pucciniomycotina</taxon>
        <taxon>Mixiomycetes</taxon>
        <taxon>Mixiales</taxon>
        <taxon>Mixiaceae</taxon>
        <taxon>Mixia</taxon>
    </lineage>
</organism>
<feature type="compositionally biased region" description="Acidic residues" evidence="15">
    <location>
        <begin position="69"/>
        <end position="79"/>
    </location>
</feature>